<organism evidence="2">
    <name type="scientific">Oxyuris equi</name>
    <dbReference type="NCBI Taxonomy" id="132389"/>
    <lineage>
        <taxon>Eukaryota</taxon>
        <taxon>Metazoa</taxon>
        <taxon>Ecdysozoa</taxon>
        <taxon>Nematoda</taxon>
        <taxon>Chromadorea</taxon>
        <taxon>Rhabditida</taxon>
        <taxon>Spirurina</taxon>
        <taxon>Oxyuridomorpha</taxon>
        <taxon>Oxyuroidea</taxon>
        <taxon>Oxyuridae</taxon>
        <taxon>Oxyuris</taxon>
    </lineage>
</organism>
<keyword evidence="1" id="KW-1133">Transmembrane helix</keyword>
<gene>
    <name evidence="2" type="primary">COX3</name>
</gene>
<feature type="transmembrane region" description="Helical" evidence="1">
    <location>
        <begin position="202"/>
        <end position="221"/>
    </location>
</feature>
<name>A0A0G2T6F6_9BILA</name>
<geneLocation type="mitochondrion" evidence="2"/>
<feature type="transmembrane region" description="Helical" evidence="1">
    <location>
        <begin position="227"/>
        <end position="254"/>
    </location>
</feature>
<evidence type="ECO:0000256" key="1">
    <source>
        <dbReference type="SAM" id="Phobius"/>
    </source>
</evidence>
<feature type="transmembrane region" description="Helical" evidence="1">
    <location>
        <begin position="108"/>
        <end position="126"/>
    </location>
</feature>
<dbReference type="CTD" id="4514"/>
<keyword evidence="1" id="KW-0812">Transmembrane</keyword>
<dbReference type="AlphaFoldDB" id="A0A0G2T6F6"/>
<dbReference type="EMBL" id="KP404095">
    <property type="protein sequence ID" value="AKI07541.1"/>
    <property type="molecule type" value="Genomic_DNA"/>
</dbReference>
<feature type="transmembrane region" description="Helical" evidence="1">
    <location>
        <begin position="133"/>
        <end position="155"/>
    </location>
</feature>
<reference evidence="2" key="1">
    <citation type="submission" date="2015-01" db="EMBL/GenBank/DDBJ databases">
        <title>The complete mitochondrial genome of Oxyuris equi(Nematoda: Oxyurida): Compared with other pinworms Enterobius vermicularis and Wellcomia siamensis.</title>
        <authorList>
            <person name="Zhang Y."/>
            <person name="Chang Q.C."/>
            <person name="Xu W."/>
            <person name="Wang C."/>
        </authorList>
    </citation>
    <scope>NUCLEOTIDE SEQUENCE</scope>
</reference>
<keyword evidence="2" id="KW-0496">Mitochondrion</keyword>
<dbReference type="RefSeq" id="YP_009142694.1">
    <property type="nucleotide sequence ID" value="NC_027190.1"/>
</dbReference>
<feature type="transmembrane region" description="Helical" evidence="1">
    <location>
        <begin position="55"/>
        <end position="74"/>
    </location>
</feature>
<sequence length="255" mass="30726">MLRKKIEGIFVGFGSEVLLCFKKPMGGVILFIPFLWGFVWLGFFCLWGFFLSVVFLFFFFLIWFFWLLIFFCGVKMFMWSLCLVIMILLLMSVWSWVLLFLFWRSLCFFLVFFGFFWMSFYCMVMCGDLYSVVIWIFLVYLCLVLFCCWVVGWLGLGGMMSLLVVKVFCCRCCLLYYWGCVFFLCSFMNIIICFLMLEMGDLGVFFIFWRVFMVSMLFWGWFCWVLVYFVCFFIIILVLMIIFMSVVLFIGILWM</sequence>
<evidence type="ECO:0000313" key="2">
    <source>
        <dbReference type="EMBL" id="AKI07541.1"/>
    </source>
</evidence>
<accession>A0A0G2T6F6</accession>
<feature type="transmembrane region" description="Helical" evidence="1">
    <location>
        <begin position="28"/>
        <end position="49"/>
    </location>
</feature>
<feature type="transmembrane region" description="Helical" evidence="1">
    <location>
        <begin position="81"/>
        <end position="102"/>
    </location>
</feature>
<protein>
    <submittedName>
        <fullName evidence="2">Cytochrome c oxidase subunit 3</fullName>
    </submittedName>
</protein>
<feature type="transmembrane region" description="Helical" evidence="1">
    <location>
        <begin position="175"/>
        <end position="195"/>
    </location>
</feature>
<keyword evidence="1" id="KW-0472">Membrane</keyword>
<dbReference type="GeneID" id="24404566"/>
<proteinExistence type="predicted"/>